<evidence type="ECO:0000313" key="5">
    <source>
        <dbReference type="EMBL" id="SGZ05245.1"/>
    </source>
</evidence>
<accession>A0A1L0EIJ1</accession>
<sequence length="218" mass="24549">MTRKRKERSGGPLAIAKSDRKKRETNTQALEARKHKRLKKRKGLTSGNKTTEAVKGKKGTGGSRKSGDPRVGSKAPIQLLTTPTPVAQPAIVKVKQPKSEVKPVAPVLTFEQELDKLENDARLSGLLLRLDNNEVLNSDDQAYVDEGVDRHAFLLEELGYADDEEFEEDYDEDEWDEAMMAELDAKALQTDHEKLSEDELYERFLATEKKLKNNDAEE</sequence>
<evidence type="ECO:0000256" key="1">
    <source>
        <dbReference type="ARBA" id="ARBA00022468"/>
    </source>
</evidence>
<comment type="similarity">
    <text evidence="3">Belongs to the YihI family.</text>
</comment>
<feature type="region of interest" description="Disordered" evidence="4">
    <location>
        <begin position="1"/>
        <end position="82"/>
    </location>
</feature>
<dbReference type="HAMAP" id="MF_01058">
    <property type="entry name" value="GAP_YihI"/>
    <property type="match status" value="1"/>
</dbReference>
<gene>
    <name evidence="3" type="primary">yihI</name>
    <name evidence="5" type="ORF">NVI5450_2879</name>
</gene>
<dbReference type="Pfam" id="PF04220">
    <property type="entry name" value="YihI"/>
    <property type="match status" value="1"/>
</dbReference>
<proteinExistence type="inferred from homology"/>
<dbReference type="GO" id="GO:0005096">
    <property type="term" value="F:GTPase activator activity"/>
    <property type="evidence" value="ECO:0007669"/>
    <property type="project" value="UniProtKB-KW"/>
</dbReference>
<name>A0A1L0EIJ1_9GAMM</name>
<evidence type="ECO:0000256" key="2">
    <source>
        <dbReference type="ARBA" id="ARBA00022517"/>
    </source>
</evidence>
<keyword evidence="1 3" id="KW-0343">GTPase activation</keyword>
<reference evidence="5 6" key="1">
    <citation type="submission" date="2016-11" db="EMBL/GenBank/DDBJ databases">
        <authorList>
            <person name="Jaros S."/>
            <person name="Januszkiewicz K."/>
            <person name="Wedrychowicz H."/>
        </authorList>
    </citation>
    <scope>NUCLEOTIDE SEQUENCE [LARGE SCALE GENOMIC DNA]</scope>
    <source>
        <strain evidence="5">NVI 5450</strain>
    </source>
</reference>
<organism evidence="5 6">
    <name type="scientific">Moritella viscosa</name>
    <dbReference type="NCBI Taxonomy" id="80854"/>
    <lineage>
        <taxon>Bacteria</taxon>
        <taxon>Pseudomonadati</taxon>
        <taxon>Pseudomonadota</taxon>
        <taxon>Gammaproteobacteria</taxon>
        <taxon>Alteromonadales</taxon>
        <taxon>Moritellaceae</taxon>
        <taxon>Moritella</taxon>
    </lineage>
</organism>
<dbReference type="OrthoDB" id="5677577at2"/>
<evidence type="ECO:0000313" key="6">
    <source>
        <dbReference type="Proteomes" id="UP000183794"/>
    </source>
</evidence>
<dbReference type="InterPro" id="IPR007336">
    <property type="entry name" value="YihI"/>
</dbReference>
<protein>
    <recommendedName>
        <fullName evidence="3">Der GTPase-activating protein YihI</fullName>
    </recommendedName>
</protein>
<feature type="compositionally biased region" description="Basic residues" evidence="4">
    <location>
        <begin position="33"/>
        <end position="43"/>
    </location>
</feature>
<dbReference type="NCBIfam" id="NF003560">
    <property type="entry name" value="PRK05244.1-1"/>
    <property type="match status" value="1"/>
</dbReference>
<dbReference type="RefSeq" id="WP_075497436.1">
    <property type="nucleotide sequence ID" value="NZ_CAWRBC010000151.1"/>
</dbReference>
<dbReference type="GO" id="GO:0042254">
    <property type="term" value="P:ribosome biogenesis"/>
    <property type="evidence" value="ECO:0007669"/>
    <property type="project" value="UniProtKB-KW"/>
</dbReference>
<dbReference type="AlphaFoldDB" id="A0A1L0EIJ1"/>
<keyword evidence="2 3" id="KW-0690">Ribosome biogenesis</keyword>
<comment type="subunit">
    <text evidence="3">Interacts with Der.</text>
</comment>
<evidence type="ECO:0000256" key="4">
    <source>
        <dbReference type="SAM" id="MobiDB-lite"/>
    </source>
</evidence>
<dbReference type="EMBL" id="FPLD01000075">
    <property type="protein sequence ID" value="SGZ05245.1"/>
    <property type="molecule type" value="Genomic_DNA"/>
</dbReference>
<dbReference type="Proteomes" id="UP000183794">
    <property type="component" value="Unassembled WGS sequence"/>
</dbReference>
<comment type="function">
    <text evidence="3">A GTPase-activating protein (GAP) that modifies Der/EngA GTPase function. May play a role in ribosome biogenesis.</text>
</comment>
<evidence type="ECO:0000256" key="3">
    <source>
        <dbReference type="HAMAP-Rule" id="MF_01058"/>
    </source>
</evidence>